<evidence type="ECO:0000256" key="12">
    <source>
        <dbReference type="ARBA" id="ARBA00023303"/>
    </source>
</evidence>
<keyword evidence="12" id="KW-0407">Ion channel</keyword>
<evidence type="ECO:0000256" key="3">
    <source>
        <dbReference type="ARBA" id="ARBA00022568"/>
    </source>
</evidence>
<evidence type="ECO:0000256" key="5">
    <source>
        <dbReference type="ARBA" id="ARBA00022692"/>
    </source>
</evidence>
<evidence type="ECO:0000256" key="11">
    <source>
        <dbReference type="ARBA" id="ARBA00023180"/>
    </source>
</evidence>
<keyword evidence="11" id="KW-0325">Glycoprotein</keyword>
<reference evidence="15" key="1">
    <citation type="submission" date="2023-07" db="EMBL/GenBank/DDBJ databases">
        <authorList>
            <consortium name="CYATHOMIX"/>
        </authorList>
    </citation>
    <scope>NUCLEOTIDE SEQUENCE</scope>
    <source>
        <strain evidence="15">N/A</strain>
    </source>
</reference>
<dbReference type="EMBL" id="CATQJL010000223">
    <property type="protein sequence ID" value="CAJ0597810.1"/>
    <property type="molecule type" value="Genomic_DNA"/>
</dbReference>
<dbReference type="Pfam" id="PF00520">
    <property type="entry name" value="Ion_trans"/>
    <property type="match status" value="1"/>
</dbReference>
<feature type="transmembrane region" description="Helical" evidence="13">
    <location>
        <begin position="76"/>
        <end position="97"/>
    </location>
</feature>
<dbReference type="GO" id="GO:0007268">
    <property type="term" value="P:chemical synaptic transmission"/>
    <property type="evidence" value="ECO:0007669"/>
    <property type="project" value="TreeGrafter"/>
</dbReference>
<evidence type="ECO:0000256" key="13">
    <source>
        <dbReference type="SAM" id="Phobius"/>
    </source>
</evidence>
<evidence type="ECO:0000313" key="16">
    <source>
        <dbReference type="Proteomes" id="UP001176961"/>
    </source>
</evidence>
<dbReference type="FunFam" id="1.20.120.350:FF:000043">
    <property type="entry name" value="Voltage-dependent L-type calcium channel subunit alpha"/>
    <property type="match status" value="1"/>
</dbReference>
<gene>
    <name evidence="15" type="ORF">CYNAS_LOCUS9793</name>
</gene>
<evidence type="ECO:0000259" key="14">
    <source>
        <dbReference type="Pfam" id="PF00520"/>
    </source>
</evidence>
<keyword evidence="4" id="KW-0107">Calcium channel</keyword>
<keyword evidence="3" id="KW-0109">Calcium transport</keyword>
<dbReference type="PANTHER" id="PTHR45628">
    <property type="entry name" value="VOLTAGE-DEPENDENT CALCIUM CHANNEL TYPE A SUBUNIT ALPHA-1"/>
    <property type="match status" value="1"/>
</dbReference>
<sequence>MIVPKDLQRDYGSSSLFIFSENNFIRKKAKAIIEWSPFEYFILLTIIGNCVVLAMERHLPKNDKKPLSEMLELTEPYFMGIFCLECVLKIIAFGFVAHKGSYLRSGWNVMDFIVVVSGVMTMLPMSPVASNGGSEQVETVDLRTLRAVRVLRPLKLVSGIPSLQVVLKSILCAMAPLLQIGLLVLFAIIIFAIIGLEFYSGAFHSACYNDRGEIEDISERPSP</sequence>
<dbReference type="InterPro" id="IPR027359">
    <property type="entry name" value="Volt_channel_dom_sf"/>
</dbReference>
<keyword evidence="10 13" id="KW-0472">Membrane</keyword>
<feature type="transmembrane region" description="Helical" evidence="13">
    <location>
        <begin position="177"/>
        <end position="199"/>
    </location>
</feature>
<evidence type="ECO:0000256" key="7">
    <source>
        <dbReference type="ARBA" id="ARBA00022882"/>
    </source>
</evidence>
<organism evidence="15 16">
    <name type="scientific">Cylicocyclus nassatus</name>
    <name type="common">Nematode worm</name>
    <dbReference type="NCBI Taxonomy" id="53992"/>
    <lineage>
        <taxon>Eukaryota</taxon>
        <taxon>Metazoa</taxon>
        <taxon>Ecdysozoa</taxon>
        <taxon>Nematoda</taxon>
        <taxon>Chromadorea</taxon>
        <taxon>Rhabditida</taxon>
        <taxon>Rhabditina</taxon>
        <taxon>Rhabditomorpha</taxon>
        <taxon>Strongyloidea</taxon>
        <taxon>Strongylidae</taxon>
        <taxon>Cylicocyclus</taxon>
    </lineage>
</organism>
<name>A0AA36GTC5_CYLNA</name>
<evidence type="ECO:0000313" key="15">
    <source>
        <dbReference type="EMBL" id="CAJ0597810.1"/>
    </source>
</evidence>
<protein>
    <recommendedName>
        <fullName evidence="14">Ion transport domain-containing protein</fullName>
    </recommendedName>
</protein>
<accession>A0AA36GTC5</accession>
<dbReference type="InterPro" id="IPR005821">
    <property type="entry name" value="Ion_trans_dom"/>
</dbReference>
<dbReference type="GO" id="GO:0005891">
    <property type="term" value="C:voltage-gated calcium channel complex"/>
    <property type="evidence" value="ECO:0007669"/>
    <property type="project" value="TreeGrafter"/>
</dbReference>
<feature type="transmembrane region" description="Helical" evidence="13">
    <location>
        <begin position="38"/>
        <end position="56"/>
    </location>
</feature>
<keyword evidence="16" id="KW-1185">Reference proteome</keyword>
<feature type="transmembrane region" description="Helical" evidence="13">
    <location>
        <begin position="109"/>
        <end position="129"/>
    </location>
</feature>
<dbReference type="Gene3D" id="1.10.287.70">
    <property type="match status" value="1"/>
</dbReference>
<comment type="subcellular location">
    <subcellularLocation>
        <location evidence="1">Membrane</location>
        <topology evidence="1">Multi-pass membrane protein</topology>
    </subcellularLocation>
</comment>
<evidence type="ECO:0000256" key="10">
    <source>
        <dbReference type="ARBA" id="ARBA00023136"/>
    </source>
</evidence>
<dbReference type="Proteomes" id="UP001176961">
    <property type="component" value="Unassembled WGS sequence"/>
</dbReference>
<comment type="caution">
    <text evidence="15">The sequence shown here is derived from an EMBL/GenBank/DDBJ whole genome shotgun (WGS) entry which is preliminary data.</text>
</comment>
<evidence type="ECO:0000256" key="2">
    <source>
        <dbReference type="ARBA" id="ARBA00022448"/>
    </source>
</evidence>
<evidence type="ECO:0000256" key="9">
    <source>
        <dbReference type="ARBA" id="ARBA00023065"/>
    </source>
</evidence>
<keyword evidence="2" id="KW-0813">Transport</keyword>
<evidence type="ECO:0000256" key="1">
    <source>
        <dbReference type="ARBA" id="ARBA00004141"/>
    </source>
</evidence>
<dbReference type="GO" id="GO:0008331">
    <property type="term" value="F:high voltage-gated calcium channel activity"/>
    <property type="evidence" value="ECO:0007669"/>
    <property type="project" value="TreeGrafter"/>
</dbReference>
<dbReference type="AlphaFoldDB" id="A0AA36GTC5"/>
<proteinExistence type="predicted"/>
<evidence type="ECO:0000256" key="6">
    <source>
        <dbReference type="ARBA" id="ARBA00022837"/>
    </source>
</evidence>
<keyword evidence="7" id="KW-0851">Voltage-gated channel</keyword>
<dbReference type="PANTHER" id="PTHR45628:SF7">
    <property type="entry name" value="VOLTAGE-DEPENDENT CALCIUM CHANNEL TYPE A SUBUNIT ALPHA-1"/>
    <property type="match status" value="1"/>
</dbReference>
<dbReference type="SUPFAM" id="SSF81324">
    <property type="entry name" value="Voltage-gated potassium channels"/>
    <property type="match status" value="1"/>
</dbReference>
<evidence type="ECO:0000256" key="8">
    <source>
        <dbReference type="ARBA" id="ARBA00022989"/>
    </source>
</evidence>
<keyword evidence="6" id="KW-0106">Calcium</keyword>
<evidence type="ECO:0000256" key="4">
    <source>
        <dbReference type="ARBA" id="ARBA00022673"/>
    </source>
</evidence>
<dbReference type="GO" id="GO:0045202">
    <property type="term" value="C:synapse"/>
    <property type="evidence" value="ECO:0007669"/>
    <property type="project" value="GOC"/>
</dbReference>
<feature type="domain" description="Ion transport" evidence="14">
    <location>
        <begin position="36"/>
        <end position="214"/>
    </location>
</feature>
<keyword evidence="5 13" id="KW-0812">Transmembrane</keyword>
<dbReference type="Gene3D" id="1.20.120.350">
    <property type="entry name" value="Voltage-gated potassium channels. Chain C"/>
    <property type="match status" value="1"/>
</dbReference>
<keyword evidence="9" id="KW-0406">Ion transport</keyword>
<dbReference type="GO" id="GO:0098703">
    <property type="term" value="P:calcium ion import across plasma membrane"/>
    <property type="evidence" value="ECO:0007669"/>
    <property type="project" value="TreeGrafter"/>
</dbReference>
<dbReference type="InterPro" id="IPR050599">
    <property type="entry name" value="VDCC_alpha-1_subunit"/>
</dbReference>
<keyword evidence="8 13" id="KW-1133">Transmembrane helix</keyword>